<dbReference type="InterPro" id="IPR019398">
    <property type="entry name" value="Pre-rRNA_process_TSR2"/>
</dbReference>
<dbReference type="AlphaFoldDB" id="A0AAI9SX86"/>
<dbReference type="PANTHER" id="PTHR21250">
    <property type="entry name" value="PRE-RRNA-PROCESSING PROTEIN TSR2 HOMOLOG"/>
    <property type="match status" value="1"/>
</dbReference>
<comment type="caution">
    <text evidence="4">The sequence shown here is derived from an EMBL/GenBank/DDBJ whole genome shotgun (WGS) entry which is preliminary data.</text>
</comment>
<evidence type="ECO:0000256" key="2">
    <source>
        <dbReference type="ARBA" id="ARBA00022552"/>
    </source>
</evidence>
<dbReference type="EMBL" id="JAHUZD010000090">
    <property type="protein sequence ID" value="KAI3404653.2"/>
    <property type="molecule type" value="Genomic_DNA"/>
</dbReference>
<accession>A0AAI9SX86</accession>
<dbReference type="GeneID" id="73380166"/>
<protein>
    <submittedName>
        <fullName evidence="4">TSR2</fullName>
    </submittedName>
</protein>
<evidence type="ECO:0000313" key="4">
    <source>
        <dbReference type="EMBL" id="KAI3404653.2"/>
    </source>
</evidence>
<evidence type="ECO:0000256" key="1">
    <source>
        <dbReference type="ARBA" id="ARBA00006524"/>
    </source>
</evidence>
<evidence type="ECO:0000313" key="5">
    <source>
        <dbReference type="Proteomes" id="UP001202479"/>
    </source>
</evidence>
<dbReference type="Proteomes" id="UP001202479">
    <property type="component" value="Unassembled WGS sequence"/>
</dbReference>
<dbReference type="Pfam" id="PF10273">
    <property type="entry name" value="WGG"/>
    <property type="match status" value="1"/>
</dbReference>
<keyword evidence="2" id="KW-0698">rRNA processing</keyword>
<organism evidence="4 5">
    <name type="scientific">Candida oxycetoniae</name>
    <dbReference type="NCBI Taxonomy" id="497107"/>
    <lineage>
        <taxon>Eukaryota</taxon>
        <taxon>Fungi</taxon>
        <taxon>Dikarya</taxon>
        <taxon>Ascomycota</taxon>
        <taxon>Saccharomycotina</taxon>
        <taxon>Pichiomycetes</taxon>
        <taxon>Debaryomycetaceae</taxon>
        <taxon>Candida/Lodderomyces clade</taxon>
        <taxon>Candida</taxon>
    </lineage>
</organism>
<reference evidence="4" key="1">
    <citation type="journal article" date="2022" name="DNA Res.">
        <title>Genome analysis of five recently described species of the CUG-Ser clade uncovers Candida theae as a new hybrid lineage with pathogenic potential in the Candida parapsilosis species complex.</title>
        <authorList>
            <person name="Mixao V."/>
            <person name="Del Olmo V."/>
            <person name="Hegedusova E."/>
            <person name="Saus E."/>
            <person name="Pryszcz L."/>
            <person name="Cillingova A."/>
            <person name="Nosek J."/>
            <person name="Gabaldon T."/>
        </authorList>
    </citation>
    <scope>NUCLEOTIDE SEQUENCE</scope>
    <source>
        <strain evidence="4">CBS 10844</strain>
    </source>
</reference>
<evidence type="ECO:0000256" key="3">
    <source>
        <dbReference type="SAM" id="MobiDB-lite"/>
    </source>
</evidence>
<proteinExistence type="inferred from homology"/>
<feature type="region of interest" description="Disordered" evidence="3">
    <location>
        <begin position="146"/>
        <end position="213"/>
    </location>
</feature>
<feature type="compositionally biased region" description="Acidic residues" evidence="3">
    <location>
        <begin position="158"/>
        <end position="188"/>
    </location>
</feature>
<dbReference type="GO" id="GO:0006364">
    <property type="term" value="P:rRNA processing"/>
    <property type="evidence" value="ECO:0007669"/>
    <property type="project" value="UniProtKB-KW"/>
</dbReference>
<sequence length="213" mass="24169">MTSIDASEYVESENGTLKFGNEVQQAKFELGVCMAVYKWEELTTAVENSWGGPKSGEKRDWISCIIIDLFSESKIVDVQLIEETLLYAMLDEFDTQVDNDSALEIAALIMKFYKEAAKGAYDMIDQFYQVWLEKKKNTVLESTAVHVGEDLNNPGVSDSEEDDDDDNDERGDDNEKDDESMEVDDIAEVQDVQHGPVIDEDGFKLVQKGRRRR</sequence>
<keyword evidence="5" id="KW-1185">Reference proteome</keyword>
<gene>
    <name evidence="4" type="ORF">KGF56_002549</name>
</gene>
<dbReference type="RefSeq" id="XP_049180398.1">
    <property type="nucleotide sequence ID" value="XM_049323790.1"/>
</dbReference>
<name>A0AAI9SX86_9ASCO</name>
<comment type="similarity">
    <text evidence="1">Belongs to the TSR2 family.</text>
</comment>